<feature type="transmembrane region" description="Helical" evidence="5">
    <location>
        <begin position="130"/>
        <end position="153"/>
    </location>
</feature>
<accession>A0A9W9PJ90</accession>
<evidence type="ECO:0000313" key="7">
    <source>
        <dbReference type="Proteomes" id="UP001150941"/>
    </source>
</evidence>
<evidence type="ECO:0000256" key="3">
    <source>
        <dbReference type="ARBA" id="ARBA00022989"/>
    </source>
</evidence>
<name>A0A9W9PJ90_9EURO</name>
<dbReference type="OrthoDB" id="4521223at2759"/>
<comment type="caution">
    <text evidence="6">The sequence shown here is derived from an EMBL/GenBank/DDBJ whole genome shotgun (WGS) entry which is preliminary data.</text>
</comment>
<keyword evidence="3 5" id="KW-1133">Transmembrane helix</keyword>
<protein>
    <submittedName>
        <fullName evidence="6">RTA1 domain protein</fullName>
    </submittedName>
</protein>
<evidence type="ECO:0000256" key="4">
    <source>
        <dbReference type="ARBA" id="ARBA00023136"/>
    </source>
</evidence>
<feature type="transmembrane region" description="Helical" evidence="5">
    <location>
        <begin position="27"/>
        <end position="47"/>
    </location>
</feature>
<feature type="transmembrane region" description="Helical" evidence="5">
    <location>
        <begin position="88"/>
        <end position="109"/>
    </location>
</feature>
<feature type="transmembrane region" description="Helical" evidence="5">
    <location>
        <begin position="213"/>
        <end position="231"/>
    </location>
</feature>
<dbReference type="PANTHER" id="PTHR31465:SF9">
    <property type="entry name" value="SPHINGOID LONG-CHAIN BASE TRANSPORTER RSB1"/>
    <property type="match status" value="1"/>
</dbReference>
<feature type="transmembrane region" description="Helical" evidence="5">
    <location>
        <begin position="251"/>
        <end position="274"/>
    </location>
</feature>
<reference evidence="6" key="2">
    <citation type="journal article" date="2023" name="IMA Fungus">
        <title>Comparative genomic study of the Penicillium genus elucidates a diverse pangenome and 15 lateral gene transfer events.</title>
        <authorList>
            <person name="Petersen C."/>
            <person name="Sorensen T."/>
            <person name="Nielsen M.R."/>
            <person name="Sondergaard T.E."/>
            <person name="Sorensen J.L."/>
            <person name="Fitzpatrick D.A."/>
            <person name="Frisvad J.C."/>
            <person name="Nielsen K.L."/>
        </authorList>
    </citation>
    <scope>NUCLEOTIDE SEQUENCE</scope>
    <source>
        <strain evidence="6">IBT 19713</strain>
    </source>
</reference>
<dbReference type="EMBL" id="JAPQKS010000002">
    <property type="protein sequence ID" value="KAJ5247785.1"/>
    <property type="molecule type" value="Genomic_DNA"/>
</dbReference>
<dbReference type="GeneID" id="83199368"/>
<sequence length="282" mass="30942">MPASDTANCTLSTCPIDSAFVDYQPSIPANALFIGVFSLLLLLQLGLGLWYRTWSFVIAMSCGLILEVLGYIGRLILHHNPFNFSGFLMYLIPLTIGPAFFSAAIYLCLAKIVKIYGEGISRIRPRMYTLIFISCDLLSLILQAAGGAITSTADTQSLTNTGINIMIAGLAFQVFSLALFICLSAEFLMRVRRHPKEKNPTTGALRESMKWKWFLFALTAATVTIFVRSIFRVAELQGGFDSSLANDQTALMVLESTMIAIACICLTGGHPAVIMNRNWNSI</sequence>
<dbReference type="GO" id="GO:0005886">
    <property type="term" value="C:plasma membrane"/>
    <property type="evidence" value="ECO:0007669"/>
    <property type="project" value="TreeGrafter"/>
</dbReference>
<evidence type="ECO:0000256" key="5">
    <source>
        <dbReference type="SAM" id="Phobius"/>
    </source>
</evidence>
<evidence type="ECO:0000256" key="2">
    <source>
        <dbReference type="ARBA" id="ARBA00022692"/>
    </source>
</evidence>
<dbReference type="Proteomes" id="UP001150941">
    <property type="component" value="Unassembled WGS sequence"/>
</dbReference>
<organism evidence="6 7">
    <name type="scientific">Penicillium chermesinum</name>
    <dbReference type="NCBI Taxonomy" id="63820"/>
    <lineage>
        <taxon>Eukaryota</taxon>
        <taxon>Fungi</taxon>
        <taxon>Dikarya</taxon>
        <taxon>Ascomycota</taxon>
        <taxon>Pezizomycotina</taxon>
        <taxon>Eurotiomycetes</taxon>
        <taxon>Eurotiomycetidae</taxon>
        <taxon>Eurotiales</taxon>
        <taxon>Aspergillaceae</taxon>
        <taxon>Penicillium</taxon>
    </lineage>
</organism>
<keyword evidence="2 5" id="KW-0812">Transmembrane</keyword>
<dbReference type="Pfam" id="PF04479">
    <property type="entry name" value="RTA1"/>
    <property type="match status" value="1"/>
</dbReference>
<keyword evidence="7" id="KW-1185">Reference proteome</keyword>
<reference evidence="6" key="1">
    <citation type="submission" date="2022-11" db="EMBL/GenBank/DDBJ databases">
        <authorList>
            <person name="Petersen C."/>
        </authorList>
    </citation>
    <scope>NUCLEOTIDE SEQUENCE</scope>
    <source>
        <strain evidence="6">IBT 19713</strain>
    </source>
</reference>
<comment type="subcellular location">
    <subcellularLocation>
        <location evidence="1">Membrane</location>
        <topology evidence="1">Multi-pass membrane protein</topology>
    </subcellularLocation>
</comment>
<evidence type="ECO:0000256" key="1">
    <source>
        <dbReference type="ARBA" id="ARBA00004141"/>
    </source>
</evidence>
<dbReference type="PANTHER" id="PTHR31465">
    <property type="entry name" value="PROTEIN RTA1-RELATED"/>
    <property type="match status" value="1"/>
</dbReference>
<dbReference type="RefSeq" id="XP_058335206.1">
    <property type="nucleotide sequence ID" value="XM_058472065.1"/>
</dbReference>
<feature type="transmembrane region" description="Helical" evidence="5">
    <location>
        <begin position="165"/>
        <end position="188"/>
    </location>
</feature>
<dbReference type="GO" id="GO:0000324">
    <property type="term" value="C:fungal-type vacuole"/>
    <property type="evidence" value="ECO:0007669"/>
    <property type="project" value="TreeGrafter"/>
</dbReference>
<proteinExistence type="predicted"/>
<dbReference type="InterPro" id="IPR007568">
    <property type="entry name" value="RTA1"/>
</dbReference>
<dbReference type="AlphaFoldDB" id="A0A9W9PJ90"/>
<keyword evidence="4 5" id="KW-0472">Membrane</keyword>
<gene>
    <name evidence="6" type="ORF">N7468_002768</name>
</gene>
<evidence type="ECO:0000313" key="6">
    <source>
        <dbReference type="EMBL" id="KAJ5247785.1"/>
    </source>
</evidence>
<feature type="transmembrane region" description="Helical" evidence="5">
    <location>
        <begin position="54"/>
        <end position="76"/>
    </location>
</feature>